<dbReference type="AlphaFoldDB" id="A0A1B9FZH3"/>
<feature type="compositionally biased region" description="Polar residues" evidence="1">
    <location>
        <begin position="10"/>
        <end position="23"/>
    </location>
</feature>
<reference evidence="3" key="4">
    <citation type="submission" date="2024-02" db="EMBL/GenBank/DDBJ databases">
        <title>Comparative genomics of Cryptococcus and Kwoniella reveals pathogenesis evolution and contrasting modes of karyotype evolution via chromosome fusion or intercentromeric recombination.</title>
        <authorList>
            <person name="Coelho M.A."/>
            <person name="David-Palma M."/>
            <person name="Shea T."/>
            <person name="Bowers K."/>
            <person name="McGinley-Smith S."/>
            <person name="Mohammad A.W."/>
            <person name="Gnirke A."/>
            <person name="Yurkov A.M."/>
            <person name="Nowrousian M."/>
            <person name="Sun S."/>
            <person name="Cuomo C.A."/>
            <person name="Heitman J."/>
        </authorList>
    </citation>
    <scope>NUCLEOTIDE SEQUENCE</scope>
    <source>
        <strain evidence="3">CBS 10118</strain>
    </source>
</reference>
<evidence type="ECO:0000313" key="4">
    <source>
        <dbReference type="Proteomes" id="UP000092730"/>
    </source>
</evidence>
<accession>A0A1B9FZH3</accession>
<evidence type="ECO:0000313" key="2">
    <source>
        <dbReference type="EMBL" id="OCF24174.1"/>
    </source>
</evidence>
<sequence length="421" mass="47127">MSRPPHPSHLRTSIASTHTNESKGSPKTPIITISPSSGGSASTYFDQDQHQHQKYESYSNHTSPSEHSQGGIVFHTPVYGAQSDLTAPVIETEAKTEEVPCLPGIRHEFWDLTREDLERRIYKIELDLCEQPENQIENDLARQMDSCGLTRHDKTLLQLNAGAKKTSLQCAADHPDPAKWSIPTESGDPQIVIEQFDKFGVICESVFIVACHHMTERDKYVDFANKLVTSCHTRGSSMDRQLGVIEGKVRAFELREQERRLASGQSQQRERQDSGQSTTSTHLGDMIQEERGRKRTSSYSRWINRYSQDENTSPGSSRDFLSIDTGMDTGSHHAPRTSSSSRYRGFLRSTLDHSRSPSSSIRRRLSGSRHPSERGVKTTSKLVESALNTTKEISEGRSKVDQADVSDVAGLRVLIRALRGH</sequence>
<organism evidence="2">
    <name type="scientific">Kwoniella bestiolae CBS 10118</name>
    <dbReference type="NCBI Taxonomy" id="1296100"/>
    <lineage>
        <taxon>Eukaryota</taxon>
        <taxon>Fungi</taxon>
        <taxon>Dikarya</taxon>
        <taxon>Basidiomycota</taxon>
        <taxon>Agaricomycotina</taxon>
        <taxon>Tremellomycetes</taxon>
        <taxon>Tremellales</taxon>
        <taxon>Cryptococcaceae</taxon>
        <taxon>Kwoniella</taxon>
    </lineage>
</organism>
<reference evidence="2" key="1">
    <citation type="submission" date="2013-07" db="EMBL/GenBank/DDBJ databases">
        <title>The Genome Sequence of Cryptococcus bestiolae CBS10118.</title>
        <authorList>
            <consortium name="The Broad Institute Genome Sequencing Platform"/>
            <person name="Cuomo C."/>
            <person name="Litvintseva A."/>
            <person name="Chen Y."/>
            <person name="Heitman J."/>
            <person name="Sun S."/>
            <person name="Springer D."/>
            <person name="Dromer F."/>
            <person name="Young S.K."/>
            <person name="Zeng Q."/>
            <person name="Gargeya S."/>
            <person name="Fitzgerald M."/>
            <person name="Abouelleil A."/>
            <person name="Alvarado L."/>
            <person name="Berlin A.M."/>
            <person name="Chapman S.B."/>
            <person name="Dewar J."/>
            <person name="Goldberg J."/>
            <person name="Griggs A."/>
            <person name="Gujja S."/>
            <person name="Hansen M."/>
            <person name="Howarth C."/>
            <person name="Imamovic A."/>
            <person name="Larimer J."/>
            <person name="McCowan C."/>
            <person name="Murphy C."/>
            <person name="Pearson M."/>
            <person name="Priest M."/>
            <person name="Roberts A."/>
            <person name="Saif S."/>
            <person name="Shea T."/>
            <person name="Sykes S."/>
            <person name="Wortman J."/>
            <person name="Nusbaum C."/>
            <person name="Birren B."/>
        </authorList>
    </citation>
    <scope>NUCLEOTIDE SEQUENCE [LARGE SCALE GENOMIC DNA]</scope>
    <source>
        <strain evidence="2">CBS 10118</strain>
    </source>
</reference>
<reference evidence="2" key="3">
    <citation type="submission" date="2014-01" db="EMBL/GenBank/DDBJ databases">
        <title>Evolution of pathogenesis and genome organization in the Tremellales.</title>
        <authorList>
            <person name="Cuomo C."/>
            <person name="Litvintseva A."/>
            <person name="Heitman J."/>
            <person name="Chen Y."/>
            <person name="Sun S."/>
            <person name="Springer D."/>
            <person name="Dromer F."/>
            <person name="Young S."/>
            <person name="Zeng Q."/>
            <person name="Chapman S."/>
            <person name="Gujja S."/>
            <person name="Saif S."/>
            <person name="Birren B."/>
        </authorList>
    </citation>
    <scope>NUCLEOTIDE SEQUENCE</scope>
    <source>
        <strain evidence="2">CBS 10118</strain>
    </source>
</reference>
<reference evidence="3" key="2">
    <citation type="submission" date="2013-07" db="EMBL/GenBank/DDBJ databases">
        <authorList>
            <consortium name="The Broad Institute Genome Sequencing Platform"/>
            <person name="Cuomo C."/>
            <person name="Litvintseva A."/>
            <person name="Chen Y."/>
            <person name="Heitman J."/>
            <person name="Sun S."/>
            <person name="Springer D."/>
            <person name="Dromer F."/>
            <person name="Young S.K."/>
            <person name="Zeng Q."/>
            <person name="Gargeya S."/>
            <person name="Fitzgerald M."/>
            <person name="Abouelleil A."/>
            <person name="Alvarado L."/>
            <person name="Berlin A.M."/>
            <person name="Chapman S.B."/>
            <person name="Dewar J."/>
            <person name="Goldberg J."/>
            <person name="Griggs A."/>
            <person name="Gujja S."/>
            <person name="Hansen M."/>
            <person name="Howarth C."/>
            <person name="Imamovic A."/>
            <person name="Larimer J."/>
            <person name="McCowan C."/>
            <person name="Murphy C."/>
            <person name="Pearson M."/>
            <person name="Priest M."/>
            <person name="Roberts A."/>
            <person name="Saif S."/>
            <person name="Shea T."/>
            <person name="Sykes S."/>
            <person name="Wortman J."/>
            <person name="Nusbaum C."/>
            <person name="Birren B."/>
        </authorList>
    </citation>
    <scope>NUCLEOTIDE SEQUENCE</scope>
    <source>
        <strain evidence="3">CBS 10118</strain>
    </source>
</reference>
<feature type="compositionally biased region" description="Polar residues" evidence="1">
    <location>
        <begin position="297"/>
        <end position="316"/>
    </location>
</feature>
<evidence type="ECO:0000256" key="1">
    <source>
        <dbReference type="SAM" id="MobiDB-lite"/>
    </source>
</evidence>
<proteinExistence type="predicted"/>
<dbReference type="KEGG" id="kbi:30210032"/>
<feature type="region of interest" description="Disordered" evidence="1">
    <location>
        <begin position="1"/>
        <end position="69"/>
    </location>
</feature>
<dbReference type="EMBL" id="KI894022">
    <property type="protein sequence ID" value="OCF24174.1"/>
    <property type="molecule type" value="Genomic_DNA"/>
</dbReference>
<feature type="compositionally biased region" description="Polar residues" evidence="1">
    <location>
        <begin position="56"/>
        <end position="68"/>
    </location>
</feature>
<feature type="compositionally biased region" description="Low complexity" evidence="1">
    <location>
        <begin position="25"/>
        <end position="43"/>
    </location>
</feature>
<evidence type="ECO:0000313" key="3">
    <source>
        <dbReference type="EMBL" id="WVW85066.1"/>
    </source>
</evidence>
<keyword evidence="4" id="KW-1185">Reference proteome</keyword>
<dbReference type="RefSeq" id="XP_019045244.1">
    <property type="nucleotide sequence ID" value="XM_019192247.1"/>
</dbReference>
<protein>
    <submittedName>
        <fullName evidence="2">Uncharacterized protein</fullName>
    </submittedName>
</protein>
<dbReference type="GeneID" id="30210032"/>
<dbReference type="OrthoDB" id="10645784at2759"/>
<dbReference type="EMBL" id="CP144545">
    <property type="protein sequence ID" value="WVW85066.1"/>
    <property type="molecule type" value="Genomic_DNA"/>
</dbReference>
<feature type="region of interest" description="Disordered" evidence="1">
    <location>
        <begin position="259"/>
        <end position="380"/>
    </location>
</feature>
<dbReference type="Proteomes" id="UP000092730">
    <property type="component" value="Chromosome 5"/>
</dbReference>
<gene>
    <name evidence="2" type="ORF">I302_05633</name>
    <name evidence="3" type="ORF">I302_107102</name>
</gene>
<dbReference type="VEuPathDB" id="FungiDB:I302_05633"/>
<name>A0A1B9FZH3_9TREE</name>